<organism evidence="1">
    <name type="scientific">marine sediment metagenome</name>
    <dbReference type="NCBI Taxonomy" id="412755"/>
    <lineage>
        <taxon>unclassified sequences</taxon>
        <taxon>metagenomes</taxon>
        <taxon>ecological metagenomes</taxon>
    </lineage>
</organism>
<proteinExistence type="predicted"/>
<reference evidence="1" key="1">
    <citation type="journal article" date="2014" name="Front. Microbiol.">
        <title>High frequency of phylogenetically diverse reductive dehalogenase-homologous genes in deep subseafloor sedimentary metagenomes.</title>
        <authorList>
            <person name="Kawai M."/>
            <person name="Futagami T."/>
            <person name="Toyoda A."/>
            <person name="Takaki Y."/>
            <person name="Nishi S."/>
            <person name="Hori S."/>
            <person name="Arai W."/>
            <person name="Tsubouchi T."/>
            <person name="Morono Y."/>
            <person name="Uchiyama I."/>
            <person name="Ito T."/>
            <person name="Fujiyama A."/>
            <person name="Inagaki F."/>
            <person name="Takami H."/>
        </authorList>
    </citation>
    <scope>NUCLEOTIDE SEQUENCE</scope>
    <source>
        <strain evidence="1">Expedition CK06-06</strain>
    </source>
</reference>
<dbReference type="EMBL" id="BARU01022111">
    <property type="protein sequence ID" value="GAH53024.1"/>
    <property type="molecule type" value="Genomic_DNA"/>
</dbReference>
<dbReference type="AlphaFoldDB" id="X1HGT5"/>
<evidence type="ECO:0000313" key="1">
    <source>
        <dbReference type="EMBL" id="GAH53024.1"/>
    </source>
</evidence>
<name>X1HGT5_9ZZZZ</name>
<accession>X1HGT5</accession>
<protein>
    <submittedName>
        <fullName evidence="1">Uncharacterized protein</fullName>
    </submittedName>
</protein>
<gene>
    <name evidence="1" type="ORF">S03H2_36069</name>
</gene>
<sequence length="64" mass="7539">MKKPFKEESSDNLIKQGINIICELSDRGINFFQRIVDTYNKLSKNARKVKQIIKDIKSNREEKP</sequence>
<comment type="caution">
    <text evidence="1">The sequence shown here is derived from an EMBL/GenBank/DDBJ whole genome shotgun (WGS) entry which is preliminary data.</text>
</comment>